<keyword evidence="1" id="KW-0812">Transmembrane</keyword>
<accession>A0ABV6LJ68</accession>
<feature type="transmembrane region" description="Helical" evidence="1">
    <location>
        <begin position="63"/>
        <end position="83"/>
    </location>
</feature>
<gene>
    <name evidence="2" type="ORF">ACFFGV_02075</name>
</gene>
<reference evidence="2 3" key="1">
    <citation type="submission" date="2024-09" db="EMBL/GenBank/DDBJ databases">
        <authorList>
            <person name="Sun Q."/>
            <person name="Mori K."/>
        </authorList>
    </citation>
    <scope>NUCLEOTIDE SEQUENCE [LARGE SCALE GENOMIC DNA]</scope>
    <source>
        <strain evidence="2 3">NCAIM B.02529</strain>
    </source>
</reference>
<evidence type="ECO:0000256" key="1">
    <source>
        <dbReference type="SAM" id="Phobius"/>
    </source>
</evidence>
<protein>
    <submittedName>
        <fullName evidence="2">DUF1294 domain-containing protein</fullName>
    </submittedName>
</protein>
<feature type="transmembrane region" description="Helical" evidence="1">
    <location>
        <begin position="38"/>
        <end position="56"/>
    </location>
</feature>
<comment type="caution">
    <text evidence="2">The sequence shown here is derived from an EMBL/GenBank/DDBJ whole genome shotgun (WGS) entry which is preliminary data.</text>
</comment>
<dbReference type="RefSeq" id="WP_377344908.1">
    <property type="nucleotide sequence ID" value="NZ_JBHLTP010000003.1"/>
</dbReference>
<dbReference type="EMBL" id="JBHLTP010000003">
    <property type="protein sequence ID" value="MFC0522377.1"/>
    <property type="molecule type" value="Genomic_DNA"/>
</dbReference>
<dbReference type="Proteomes" id="UP001589836">
    <property type="component" value="Unassembled WGS sequence"/>
</dbReference>
<keyword evidence="1" id="KW-0472">Membrane</keyword>
<proteinExistence type="predicted"/>
<name>A0ABV6LJ68_9BACI</name>
<evidence type="ECO:0000313" key="2">
    <source>
        <dbReference type="EMBL" id="MFC0522377.1"/>
    </source>
</evidence>
<keyword evidence="1" id="KW-1133">Transmembrane helix</keyword>
<sequence>MIVVFYLLIINVVGFISMGYDKRKAQQHEWRVPENKLWLIAWIGGAIGSWLGMSVFHHKTKHTTFVVGMPILLIIHIILYFVIKARLLS</sequence>
<evidence type="ECO:0000313" key="3">
    <source>
        <dbReference type="Proteomes" id="UP001589836"/>
    </source>
</evidence>
<organism evidence="2 3">
    <name type="scientific">Pontibacillus salicampi</name>
    <dbReference type="NCBI Taxonomy" id="1449801"/>
    <lineage>
        <taxon>Bacteria</taxon>
        <taxon>Bacillati</taxon>
        <taxon>Bacillota</taxon>
        <taxon>Bacilli</taxon>
        <taxon>Bacillales</taxon>
        <taxon>Bacillaceae</taxon>
        <taxon>Pontibacillus</taxon>
    </lineage>
</organism>
<dbReference type="Pfam" id="PF06961">
    <property type="entry name" value="DUF1294"/>
    <property type="match status" value="1"/>
</dbReference>
<keyword evidence="3" id="KW-1185">Reference proteome</keyword>
<dbReference type="InterPro" id="IPR010718">
    <property type="entry name" value="DUF1294"/>
</dbReference>